<dbReference type="SUPFAM" id="SSF52833">
    <property type="entry name" value="Thioredoxin-like"/>
    <property type="match status" value="1"/>
</dbReference>
<dbReference type="EMBL" id="UINC01051731">
    <property type="protein sequence ID" value="SVB66229.1"/>
    <property type="molecule type" value="Genomic_DNA"/>
</dbReference>
<proteinExistence type="predicted"/>
<dbReference type="InterPro" id="IPR036249">
    <property type="entry name" value="Thioredoxin-like_sf"/>
</dbReference>
<dbReference type="AlphaFoldDB" id="A0A382FUA3"/>
<protein>
    <recommendedName>
        <fullName evidence="2">Thioredoxin-like fold domain-containing protein</fullName>
    </recommendedName>
</protein>
<organism evidence="1">
    <name type="scientific">marine metagenome</name>
    <dbReference type="NCBI Taxonomy" id="408172"/>
    <lineage>
        <taxon>unclassified sequences</taxon>
        <taxon>metagenomes</taxon>
        <taxon>ecological metagenomes</taxon>
    </lineage>
</organism>
<dbReference type="PANTHER" id="PTHR37170">
    <property type="entry name" value="GLUTAREDOXIN-RELATED"/>
    <property type="match status" value="1"/>
</dbReference>
<sequence>MVLFTDQNRKELKRRFRKDLKKEILFSLFTTNPSLLTIPGRECPGCPRAQELLEEISGLSPKIHLKIHNYFDALEPRRQYAIDKIPAIVTESEGANRLVFYGIPQGYQLSVFLDGMERMSRDVRSLANTTRKGFSKIDRLVTLRIFVSSNSITAASVAKLAQAAALESHLISAEI</sequence>
<evidence type="ECO:0008006" key="2">
    <source>
        <dbReference type="Google" id="ProtNLM"/>
    </source>
</evidence>
<name>A0A382FUA3_9ZZZZ</name>
<accession>A0A382FUA3</accession>
<dbReference type="Gene3D" id="3.40.30.10">
    <property type="entry name" value="Glutaredoxin"/>
    <property type="match status" value="1"/>
</dbReference>
<gene>
    <name evidence="1" type="ORF">METZ01_LOCUS219083</name>
</gene>
<reference evidence="1" key="1">
    <citation type="submission" date="2018-05" db="EMBL/GenBank/DDBJ databases">
        <authorList>
            <person name="Lanie J.A."/>
            <person name="Ng W.-L."/>
            <person name="Kazmierczak K.M."/>
            <person name="Andrzejewski T.M."/>
            <person name="Davidsen T.M."/>
            <person name="Wayne K.J."/>
            <person name="Tettelin H."/>
            <person name="Glass J.I."/>
            <person name="Rusch D."/>
            <person name="Podicherti R."/>
            <person name="Tsui H.-C.T."/>
            <person name="Winkler M.E."/>
        </authorList>
    </citation>
    <scope>NUCLEOTIDE SEQUENCE</scope>
</reference>
<dbReference type="PANTHER" id="PTHR37170:SF1">
    <property type="entry name" value="GLUTAREDOXIN-LIKE PROTEIN"/>
    <property type="match status" value="1"/>
</dbReference>
<evidence type="ECO:0000313" key="1">
    <source>
        <dbReference type="EMBL" id="SVB66229.1"/>
    </source>
</evidence>
<feature type="non-terminal residue" evidence="1">
    <location>
        <position position="175"/>
    </location>
</feature>